<dbReference type="RefSeq" id="WP_310068672.1">
    <property type="nucleotide sequence ID" value="NZ_JAVDVX010000001.1"/>
</dbReference>
<dbReference type="InterPro" id="IPR012902">
    <property type="entry name" value="N_methyl_site"/>
</dbReference>
<feature type="transmembrane region" description="Helical" evidence="1">
    <location>
        <begin position="20"/>
        <end position="43"/>
    </location>
</feature>
<dbReference type="Proteomes" id="UP001253595">
    <property type="component" value="Unassembled WGS sequence"/>
</dbReference>
<sequence>MPAVSLKPVDFQRAFTLIEMLVVMVIVSLLVTVIVQGFGYSLGMYQRVVNKQKNAYTEVLAYNWLRGTLGASVAARPNDRGLEGSAVEVATYTYQPLIESMGLKTRVAWVLVQDAEKLSLEYREGDAQFNVYSWPTATGQWEYMDDKNQWHSQWPLIKEDLPPLPHAIRLQVIMQQDVFNYVVSINLRKTAKIEMDE</sequence>
<evidence type="ECO:0000313" key="2">
    <source>
        <dbReference type="EMBL" id="MDR7088705.1"/>
    </source>
</evidence>
<keyword evidence="1" id="KW-1133">Transmembrane helix</keyword>
<evidence type="ECO:0000313" key="3">
    <source>
        <dbReference type="Proteomes" id="UP001253595"/>
    </source>
</evidence>
<dbReference type="InterPro" id="IPR045584">
    <property type="entry name" value="Pilin-like"/>
</dbReference>
<gene>
    <name evidence="2" type="ORF">J2X05_000708</name>
</gene>
<keyword evidence="3" id="KW-1185">Reference proteome</keyword>
<dbReference type="EMBL" id="JAVDVX010000001">
    <property type="protein sequence ID" value="MDR7088705.1"/>
    <property type="molecule type" value="Genomic_DNA"/>
</dbReference>
<dbReference type="Pfam" id="PF07963">
    <property type="entry name" value="N_methyl"/>
    <property type="match status" value="1"/>
</dbReference>
<dbReference type="NCBIfam" id="TIGR02532">
    <property type="entry name" value="IV_pilin_GFxxxE"/>
    <property type="match status" value="1"/>
</dbReference>
<keyword evidence="1" id="KW-0472">Membrane</keyword>
<name>A0ABU1UU61_9GAMM</name>
<organism evidence="2 3">
    <name type="scientific">Cellvibrio fibrivorans</name>
    <dbReference type="NCBI Taxonomy" id="126350"/>
    <lineage>
        <taxon>Bacteria</taxon>
        <taxon>Pseudomonadati</taxon>
        <taxon>Pseudomonadota</taxon>
        <taxon>Gammaproteobacteria</taxon>
        <taxon>Cellvibrionales</taxon>
        <taxon>Cellvibrionaceae</taxon>
        <taxon>Cellvibrio</taxon>
    </lineage>
</organism>
<accession>A0ABU1UU61</accession>
<dbReference type="SUPFAM" id="SSF54523">
    <property type="entry name" value="Pili subunits"/>
    <property type="match status" value="1"/>
</dbReference>
<proteinExistence type="predicted"/>
<protein>
    <submittedName>
        <fullName evidence="2">General secretion pathway protein J</fullName>
    </submittedName>
</protein>
<keyword evidence="1" id="KW-0812">Transmembrane</keyword>
<comment type="caution">
    <text evidence="2">The sequence shown here is derived from an EMBL/GenBank/DDBJ whole genome shotgun (WGS) entry which is preliminary data.</text>
</comment>
<evidence type="ECO:0000256" key="1">
    <source>
        <dbReference type="SAM" id="Phobius"/>
    </source>
</evidence>
<reference evidence="2 3" key="1">
    <citation type="submission" date="2023-07" db="EMBL/GenBank/DDBJ databases">
        <title>Sorghum-associated microbial communities from plants grown in Nebraska, USA.</title>
        <authorList>
            <person name="Schachtman D."/>
        </authorList>
    </citation>
    <scope>NUCLEOTIDE SEQUENCE [LARGE SCALE GENOMIC DNA]</scope>
    <source>
        <strain evidence="2 3">BE190</strain>
    </source>
</reference>